<dbReference type="Proteomes" id="UP000431269">
    <property type="component" value="Chromosome"/>
</dbReference>
<reference evidence="2" key="1">
    <citation type="submission" date="2019-12" db="EMBL/GenBank/DDBJ databases">
        <title>Complete genome of Terracaulis silvestris 0127_4.</title>
        <authorList>
            <person name="Vieira S."/>
            <person name="Riedel T."/>
            <person name="Sproer C."/>
            <person name="Pascual J."/>
            <person name="Boedeker C."/>
            <person name="Overmann J."/>
        </authorList>
    </citation>
    <scope>NUCLEOTIDE SEQUENCE [LARGE SCALE GENOMIC DNA]</scope>
    <source>
        <strain evidence="2">0127_4</strain>
    </source>
</reference>
<sequence length="63" mass="6797">MLQRPSNTLLALLPDADWALIAPKLEAVELVHRLPIEVANEPIEHAYFPTAGIISIVAKAPTG</sequence>
<name>A0A6I6MRL9_9CAUL</name>
<evidence type="ECO:0008006" key="3">
    <source>
        <dbReference type="Google" id="ProtNLM"/>
    </source>
</evidence>
<accession>A0A6I6MRL9</accession>
<proteinExistence type="predicted"/>
<keyword evidence="2" id="KW-1185">Reference proteome</keyword>
<dbReference type="KEGG" id="tsv:DSM104635_02296"/>
<dbReference type="AlphaFoldDB" id="A0A6I6MRL9"/>
<dbReference type="RefSeq" id="WP_228445663.1">
    <property type="nucleotide sequence ID" value="NZ_CP047045.1"/>
</dbReference>
<evidence type="ECO:0000313" key="2">
    <source>
        <dbReference type="Proteomes" id="UP000431269"/>
    </source>
</evidence>
<dbReference type="EMBL" id="CP047045">
    <property type="protein sequence ID" value="QGZ95447.1"/>
    <property type="molecule type" value="Genomic_DNA"/>
</dbReference>
<organism evidence="1 2">
    <name type="scientific">Terricaulis silvestris</name>
    <dbReference type="NCBI Taxonomy" id="2686094"/>
    <lineage>
        <taxon>Bacteria</taxon>
        <taxon>Pseudomonadati</taxon>
        <taxon>Pseudomonadota</taxon>
        <taxon>Alphaproteobacteria</taxon>
        <taxon>Caulobacterales</taxon>
        <taxon>Caulobacteraceae</taxon>
        <taxon>Terricaulis</taxon>
    </lineage>
</organism>
<protein>
    <recommendedName>
        <fullName evidence="3">Crp/Fnr family transcriptional regulator</fullName>
    </recommendedName>
</protein>
<evidence type="ECO:0000313" key="1">
    <source>
        <dbReference type="EMBL" id="QGZ95447.1"/>
    </source>
</evidence>
<gene>
    <name evidence="1" type="ORF">DSM104635_02296</name>
</gene>